<keyword evidence="1 5" id="KW-0489">Methyltransferase</keyword>
<feature type="binding site" evidence="6">
    <location>
        <position position="159"/>
    </location>
    <ligand>
        <name>S-adenosyl-L-methionine</name>
        <dbReference type="ChEBI" id="CHEBI:59789"/>
    </ligand>
</feature>
<sequence>MSTFKEGDLALLIDSKGRKYLVTLKKDTHFSFHKGNIFYNEIIGKTYGIKIKSSHGETLTVFPPTLEDYVLKMKRGAQIIYPKDISRIITLLDIFPGAKVFEVGTGSGALTLYLLRAVGEKGKIVSYEKRLDFYQTAKANIEKFIANESAGQLVLLNKDIAEGIEDSDFDRAIIDLTEPWLFLDKVVEALKPGGILGCYLTTVLQIYSLMEEFEKNFSQKLYKVGIFELFERNWEKEGLSLRPALRMVAHTGFIVVFRKLS</sequence>
<dbReference type="InterPro" id="IPR049470">
    <property type="entry name" value="TRM61_C"/>
</dbReference>
<evidence type="ECO:0000256" key="4">
    <source>
        <dbReference type="ARBA" id="ARBA00022694"/>
    </source>
</evidence>
<dbReference type="InterPro" id="IPR029063">
    <property type="entry name" value="SAM-dependent_MTases_sf"/>
</dbReference>
<name>A0A0U9HPX8_9BACT</name>
<dbReference type="PANTHER" id="PTHR12133">
    <property type="entry name" value="TRNA (ADENINE(58)-N(1))-METHYLTRANSFERASE"/>
    <property type="match status" value="1"/>
</dbReference>
<dbReference type="AlphaFoldDB" id="A0A0U9HPX8"/>
<keyword evidence="2 5" id="KW-0808">Transferase</keyword>
<evidence type="ECO:0000256" key="5">
    <source>
        <dbReference type="PIRNR" id="PIRNR017269"/>
    </source>
</evidence>
<dbReference type="PANTHER" id="PTHR12133:SF1">
    <property type="entry name" value="TRNA (ADENINE(58)-N(1))-METHYLTRANSFERASE, MITOCHONDRIAL"/>
    <property type="match status" value="1"/>
</dbReference>
<comment type="function">
    <text evidence="5">Catalyzes the S-adenosyl-L-methionine-dependent formation of N(1)-methyladenine at position 58 (m1A58) in tRNA.</text>
</comment>
<dbReference type="SUPFAM" id="SSF53335">
    <property type="entry name" value="S-adenosyl-L-methionine-dependent methyltransferases"/>
    <property type="match status" value="1"/>
</dbReference>
<gene>
    <name evidence="8" type="ORF">TAGGR_11297</name>
</gene>
<evidence type="ECO:0000256" key="6">
    <source>
        <dbReference type="PIRSR" id="PIRSR017269-1"/>
    </source>
</evidence>
<dbReference type="CDD" id="cd02440">
    <property type="entry name" value="AdoMet_MTases"/>
    <property type="match status" value="1"/>
</dbReference>
<feature type="binding site" evidence="6">
    <location>
        <position position="128"/>
    </location>
    <ligand>
        <name>S-adenosyl-L-methionine</name>
        <dbReference type="ChEBI" id="CHEBI:59789"/>
    </ligand>
</feature>
<dbReference type="GO" id="GO:0160107">
    <property type="term" value="F:tRNA (adenine(58)-N1)-methyltransferase activity"/>
    <property type="evidence" value="ECO:0007669"/>
    <property type="project" value="UniProtKB-EC"/>
</dbReference>
<dbReference type="Pfam" id="PF14801">
    <property type="entry name" value="TrmI-like_N"/>
    <property type="match status" value="1"/>
</dbReference>
<dbReference type="Pfam" id="PF08704">
    <property type="entry name" value="GCD14"/>
    <property type="match status" value="1"/>
</dbReference>
<comment type="similarity">
    <text evidence="5">Belongs to the class I-like SAM-binding methyltransferase superfamily. TRM61 family.</text>
</comment>
<comment type="catalytic activity">
    <reaction evidence="5">
        <text>adenosine(58) in tRNA + S-adenosyl-L-methionine = N(1)-methyladenosine(58) in tRNA + S-adenosyl-L-homocysteine + H(+)</text>
        <dbReference type="Rhea" id="RHEA:43152"/>
        <dbReference type="Rhea" id="RHEA-COMP:10365"/>
        <dbReference type="Rhea" id="RHEA-COMP:10366"/>
        <dbReference type="ChEBI" id="CHEBI:15378"/>
        <dbReference type="ChEBI" id="CHEBI:57856"/>
        <dbReference type="ChEBI" id="CHEBI:59789"/>
        <dbReference type="ChEBI" id="CHEBI:74411"/>
        <dbReference type="ChEBI" id="CHEBI:74491"/>
        <dbReference type="EC" id="2.1.1.220"/>
    </reaction>
</comment>
<dbReference type="Proteomes" id="UP000054976">
    <property type="component" value="Unassembled WGS sequence"/>
</dbReference>
<protein>
    <recommendedName>
        <fullName evidence="5">tRNA (adenine(58)-N(1))-methyltransferase TrmI</fullName>
        <ecNumber evidence="5">2.1.1.220</ecNumber>
    </recommendedName>
</protein>
<organism evidence="8 9">
    <name type="scientific">Thermodesulfovibrio aggregans</name>
    <dbReference type="NCBI Taxonomy" id="86166"/>
    <lineage>
        <taxon>Bacteria</taxon>
        <taxon>Pseudomonadati</taxon>
        <taxon>Nitrospirota</taxon>
        <taxon>Thermodesulfovibrionia</taxon>
        <taxon>Thermodesulfovibrionales</taxon>
        <taxon>Thermodesulfovibrionaceae</taxon>
        <taxon>Thermodesulfovibrio</taxon>
    </lineage>
</organism>
<reference evidence="9" key="1">
    <citation type="submission" date="2016-01" db="EMBL/GenBank/DDBJ databases">
        <title>Draft genome sequence of Thermodesulfovibrio aggregans strain TGE-P1.</title>
        <authorList>
            <person name="Sekiguchi Y."/>
            <person name="Ohashi A."/>
            <person name="Matsuura N."/>
            <person name="Tourlousse M.D."/>
        </authorList>
    </citation>
    <scope>NUCLEOTIDE SEQUENCE [LARGE SCALE GENOMIC DNA]</scope>
    <source>
        <strain evidence="9">TGE-P1</strain>
    </source>
</reference>
<dbReference type="STRING" id="86166.TAGGR_11297"/>
<dbReference type="Gene3D" id="3.40.50.150">
    <property type="entry name" value="Vaccinia Virus protein VP39"/>
    <property type="match status" value="1"/>
</dbReference>
<accession>A0A0U9HPX8</accession>
<evidence type="ECO:0000256" key="1">
    <source>
        <dbReference type="ARBA" id="ARBA00022603"/>
    </source>
</evidence>
<comment type="caution">
    <text evidence="8">The sequence shown here is derived from an EMBL/GenBank/DDBJ whole genome shotgun (WGS) entry which is preliminary data.</text>
</comment>
<dbReference type="PROSITE" id="PS51620">
    <property type="entry name" value="SAM_TRM61"/>
    <property type="match status" value="1"/>
</dbReference>
<dbReference type="InterPro" id="IPR014816">
    <property type="entry name" value="tRNA_MeTrfase_Gcd14"/>
</dbReference>
<dbReference type="EMBL" id="BCNO01000001">
    <property type="protein sequence ID" value="GAQ95096.1"/>
    <property type="molecule type" value="Genomic_DNA"/>
</dbReference>
<evidence type="ECO:0000256" key="2">
    <source>
        <dbReference type="ARBA" id="ARBA00022679"/>
    </source>
</evidence>
<dbReference type="OrthoDB" id="9781391at2"/>
<dbReference type="GO" id="GO:0031515">
    <property type="term" value="C:tRNA (m1A) methyltransferase complex"/>
    <property type="evidence" value="ECO:0007669"/>
    <property type="project" value="UniProtKB-UniRule"/>
</dbReference>
<dbReference type="FunFam" id="3.10.330.20:FF:000003">
    <property type="entry name" value="tRNA (Adenine(58)-N(1))-methyltransferase, mitochondrial isoform X1"/>
    <property type="match status" value="1"/>
</dbReference>
<feature type="binding site" evidence="6">
    <location>
        <begin position="107"/>
        <end position="110"/>
    </location>
    <ligand>
        <name>S-adenosyl-L-methionine</name>
        <dbReference type="ChEBI" id="CHEBI:59789"/>
    </ligand>
</feature>
<evidence type="ECO:0000259" key="7">
    <source>
        <dbReference type="Pfam" id="PF08704"/>
    </source>
</evidence>
<evidence type="ECO:0000313" key="9">
    <source>
        <dbReference type="Proteomes" id="UP000054976"/>
    </source>
</evidence>
<dbReference type="PIRSF" id="PIRSF017269">
    <property type="entry name" value="GCD14"/>
    <property type="match status" value="1"/>
</dbReference>
<dbReference type="Gene3D" id="3.10.330.20">
    <property type="match status" value="1"/>
</dbReference>
<dbReference type="GO" id="GO:0030488">
    <property type="term" value="P:tRNA methylation"/>
    <property type="evidence" value="ECO:0007669"/>
    <property type="project" value="InterPro"/>
</dbReference>
<dbReference type="RefSeq" id="WP_059176493.1">
    <property type="nucleotide sequence ID" value="NZ_BCNO01000001.1"/>
</dbReference>
<evidence type="ECO:0000256" key="3">
    <source>
        <dbReference type="ARBA" id="ARBA00022691"/>
    </source>
</evidence>
<keyword evidence="4 5" id="KW-0819">tRNA processing</keyword>
<dbReference type="EC" id="2.1.1.220" evidence="5"/>
<feature type="domain" description="tRNA (adenine(58)-N(1))-methyltransferase catalytic subunit TRM61 C-terminal" evidence="7">
    <location>
        <begin position="61"/>
        <end position="235"/>
    </location>
</feature>
<comment type="subunit">
    <text evidence="5">Homotetramer composed of a dimer of dimers.</text>
</comment>
<proteinExistence type="inferred from homology"/>
<feature type="binding site" evidence="6">
    <location>
        <position position="175"/>
    </location>
    <ligand>
        <name>S-adenosyl-L-methionine</name>
        <dbReference type="ChEBI" id="CHEBI:59789"/>
    </ligand>
</feature>
<evidence type="ECO:0000313" key="8">
    <source>
        <dbReference type="EMBL" id="GAQ95096.1"/>
    </source>
</evidence>
<keyword evidence="3 5" id="KW-0949">S-adenosyl-L-methionine</keyword>
<keyword evidence="9" id="KW-1185">Reference proteome</keyword>